<sequence length="142" mass="15786">MSKPPAPYPLYKQRSWTPDSERDEAWLRRKGNRPITPFSRSKSLTDEDLQELKGCIELGFGFGPDSTDLDPRLSDALPALGLYCAVNKQYNNGLTRSSSLSSMSSDDSIIDPADDPEVVKTRLRQWAQAVACSVKQFSGEQS</sequence>
<evidence type="ECO:0000313" key="2">
    <source>
        <dbReference type="Proteomes" id="UP000593562"/>
    </source>
</evidence>
<dbReference type="AlphaFoldDB" id="A0A7J7DH02"/>
<dbReference type="EMBL" id="JAAARO010000007">
    <property type="protein sequence ID" value="KAF5745622.1"/>
    <property type="molecule type" value="Genomic_DNA"/>
</dbReference>
<dbReference type="PANTHER" id="PTHR31865:SF22">
    <property type="entry name" value="DUF1685 FAMILY PROTEIN"/>
    <property type="match status" value="1"/>
</dbReference>
<comment type="caution">
    <text evidence="1">The sequence shown here is derived from an EMBL/GenBank/DDBJ whole genome shotgun (WGS) entry which is preliminary data.</text>
</comment>
<dbReference type="InterPro" id="IPR012881">
    <property type="entry name" value="DUF1685"/>
</dbReference>
<name>A0A7J7DH02_TRIWF</name>
<evidence type="ECO:0000313" key="1">
    <source>
        <dbReference type="EMBL" id="KAF5745622.1"/>
    </source>
</evidence>
<keyword evidence="2" id="KW-1185">Reference proteome</keyword>
<dbReference type="Proteomes" id="UP000593562">
    <property type="component" value="Unassembled WGS sequence"/>
</dbReference>
<dbReference type="OrthoDB" id="641808at2759"/>
<gene>
    <name evidence="1" type="ORF">HS088_TW07G01214</name>
</gene>
<organism evidence="1 2">
    <name type="scientific">Tripterygium wilfordii</name>
    <name type="common">Thunder God vine</name>
    <dbReference type="NCBI Taxonomy" id="458696"/>
    <lineage>
        <taxon>Eukaryota</taxon>
        <taxon>Viridiplantae</taxon>
        <taxon>Streptophyta</taxon>
        <taxon>Embryophyta</taxon>
        <taxon>Tracheophyta</taxon>
        <taxon>Spermatophyta</taxon>
        <taxon>Magnoliopsida</taxon>
        <taxon>eudicotyledons</taxon>
        <taxon>Gunneridae</taxon>
        <taxon>Pentapetalae</taxon>
        <taxon>rosids</taxon>
        <taxon>fabids</taxon>
        <taxon>Celastrales</taxon>
        <taxon>Celastraceae</taxon>
        <taxon>Tripterygium</taxon>
    </lineage>
</organism>
<evidence type="ECO:0008006" key="3">
    <source>
        <dbReference type="Google" id="ProtNLM"/>
    </source>
</evidence>
<accession>A0A7J7DH02</accession>
<dbReference type="InParanoid" id="A0A7J7DH02"/>
<proteinExistence type="predicted"/>
<reference evidence="1 2" key="1">
    <citation type="journal article" date="2020" name="Nat. Commun.">
        <title>Genome of Tripterygium wilfordii and identification of cytochrome P450 involved in triptolide biosynthesis.</title>
        <authorList>
            <person name="Tu L."/>
            <person name="Su P."/>
            <person name="Zhang Z."/>
            <person name="Gao L."/>
            <person name="Wang J."/>
            <person name="Hu T."/>
            <person name="Zhou J."/>
            <person name="Zhang Y."/>
            <person name="Zhao Y."/>
            <person name="Liu Y."/>
            <person name="Song Y."/>
            <person name="Tong Y."/>
            <person name="Lu Y."/>
            <person name="Yang J."/>
            <person name="Xu C."/>
            <person name="Jia M."/>
            <person name="Peters R.J."/>
            <person name="Huang L."/>
            <person name="Gao W."/>
        </authorList>
    </citation>
    <scope>NUCLEOTIDE SEQUENCE [LARGE SCALE GENOMIC DNA]</scope>
    <source>
        <strain evidence="2">cv. XIE 37</strain>
        <tissue evidence="1">Leaf</tissue>
    </source>
</reference>
<dbReference type="PANTHER" id="PTHR31865">
    <property type="entry name" value="OSJNBA0071G03.3 PROTEIN"/>
    <property type="match status" value="1"/>
</dbReference>
<protein>
    <recommendedName>
        <fullName evidence="3">Membrane insertase YidC</fullName>
    </recommendedName>
</protein>
<dbReference type="Pfam" id="PF07939">
    <property type="entry name" value="DUF1685"/>
    <property type="match status" value="1"/>
</dbReference>